<evidence type="ECO:0000313" key="2">
    <source>
        <dbReference type="Proteomes" id="UP000827976"/>
    </source>
</evidence>
<keyword evidence="2" id="KW-1185">Reference proteome</keyword>
<evidence type="ECO:0000313" key="1">
    <source>
        <dbReference type="EMBL" id="KAH7687949.1"/>
    </source>
</evidence>
<accession>A0ACB7WJ57</accession>
<proteinExistence type="predicted"/>
<dbReference type="Proteomes" id="UP000827976">
    <property type="component" value="Chromosome 3"/>
</dbReference>
<gene>
    <name evidence="1" type="ORF">IHE45_03G000600</name>
</gene>
<dbReference type="EMBL" id="CM037013">
    <property type="protein sequence ID" value="KAH7687949.1"/>
    <property type="molecule type" value="Genomic_DNA"/>
</dbReference>
<protein>
    <submittedName>
        <fullName evidence="1">Uncharacterized protein</fullName>
    </submittedName>
</protein>
<name>A0ACB7WJ57_DIOAL</name>
<organism evidence="1 2">
    <name type="scientific">Dioscorea alata</name>
    <name type="common">Purple yam</name>
    <dbReference type="NCBI Taxonomy" id="55571"/>
    <lineage>
        <taxon>Eukaryota</taxon>
        <taxon>Viridiplantae</taxon>
        <taxon>Streptophyta</taxon>
        <taxon>Embryophyta</taxon>
        <taxon>Tracheophyta</taxon>
        <taxon>Spermatophyta</taxon>
        <taxon>Magnoliopsida</taxon>
        <taxon>Liliopsida</taxon>
        <taxon>Dioscoreales</taxon>
        <taxon>Dioscoreaceae</taxon>
        <taxon>Dioscorea</taxon>
    </lineage>
</organism>
<sequence length="157" mass="16651">MASLAMGGHHYLPSSSSSMVNYDIATISRRGKTRMMPGMVTRSSLGPVPALLAVAVIFSSSSTSTLDKTLSNIPQILSSGDDGKQARIQKPKSRKAESCTIKCVTTCIRGGAGSPGEGPLNVRRPLVVFKQGFRSRQYCLAECSDICNLIKDGDDGP</sequence>
<reference evidence="2" key="1">
    <citation type="journal article" date="2022" name="Nat. Commun.">
        <title>Chromosome evolution and the genetic basis of agronomically important traits in greater yam.</title>
        <authorList>
            <person name="Bredeson J.V."/>
            <person name="Lyons J.B."/>
            <person name="Oniyinde I.O."/>
            <person name="Okereke N.R."/>
            <person name="Kolade O."/>
            <person name="Nnabue I."/>
            <person name="Nwadili C.O."/>
            <person name="Hribova E."/>
            <person name="Parker M."/>
            <person name="Nwogha J."/>
            <person name="Shu S."/>
            <person name="Carlson J."/>
            <person name="Kariba R."/>
            <person name="Muthemba S."/>
            <person name="Knop K."/>
            <person name="Barton G.J."/>
            <person name="Sherwood A.V."/>
            <person name="Lopez-Montes A."/>
            <person name="Asiedu R."/>
            <person name="Jamnadass R."/>
            <person name="Muchugi A."/>
            <person name="Goodstein D."/>
            <person name="Egesi C.N."/>
            <person name="Featherston J."/>
            <person name="Asfaw A."/>
            <person name="Simpson G.G."/>
            <person name="Dolezel J."/>
            <person name="Hendre P.S."/>
            <person name="Van Deynze A."/>
            <person name="Kumar P.L."/>
            <person name="Obidiegwu J.E."/>
            <person name="Bhattacharjee R."/>
            <person name="Rokhsar D.S."/>
        </authorList>
    </citation>
    <scope>NUCLEOTIDE SEQUENCE [LARGE SCALE GENOMIC DNA]</scope>
    <source>
        <strain evidence="2">cv. TDa95/00328</strain>
    </source>
</reference>
<comment type="caution">
    <text evidence="1">The sequence shown here is derived from an EMBL/GenBank/DDBJ whole genome shotgun (WGS) entry which is preliminary data.</text>
</comment>